<accession>A0A1R1SA32</accession>
<evidence type="ECO:0000313" key="3">
    <source>
        <dbReference type="Proteomes" id="UP000186168"/>
    </source>
</evidence>
<dbReference type="InterPro" id="IPR016181">
    <property type="entry name" value="Acyl_CoA_acyltransferase"/>
</dbReference>
<name>A0A1R1SA32_9ACTN</name>
<feature type="domain" description="BioF2-like acetyltransferase" evidence="1">
    <location>
        <begin position="146"/>
        <end position="270"/>
    </location>
</feature>
<dbReference type="RefSeq" id="WP_076971859.1">
    <property type="nucleotide sequence ID" value="NZ_ASQP01000419.1"/>
</dbReference>
<dbReference type="Proteomes" id="UP000186168">
    <property type="component" value="Unassembled WGS sequence"/>
</dbReference>
<proteinExistence type="predicted"/>
<reference evidence="2 3" key="1">
    <citation type="submission" date="2013-05" db="EMBL/GenBank/DDBJ databases">
        <title>Genome sequence of Streptomyces sparsogenes DSM 40356.</title>
        <authorList>
            <person name="Coyne S."/>
            <person name="Seebeck F.P."/>
        </authorList>
    </citation>
    <scope>NUCLEOTIDE SEQUENCE [LARGE SCALE GENOMIC DNA]</scope>
    <source>
        <strain evidence="2 3">DSM 40356</strain>
    </source>
</reference>
<dbReference type="EMBL" id="ASQP01000419">
    <property type="protein sequence ID" value="OMI35072.1"/>
    <property type="molecule type" value="Genomic_DNA"/>
</dbReference>
<keyword evidence="3" id="KW-1185">Reference proteome</keyword>
<gene>
    <name evidence="2" type="ORF">SPAR_33191</name>
</gene>
<protein>
    <recommendedName>
        <fullName evidence="1">BioF2-like acetyltransferase domain-containing protein</fullName>
    </recommendedName>
</protein>
<dbReference type="InterPro" id="IPR038740">
    <property type="entry name" value="BioF2-like_GNAT_dom"/>
</dbReference>
<comment type="caution">
    <text evidence="2">The sequence shown here is derived from an EMBL/GenBank/DDBJ whole genome shotgun (WGS) entry which is preliminary data.</text>
</comment>
<dbReference type="Pfam" id="PF13480">
    <property type="entry name" value="Acetyltransf_6"/>
    <property type="match status" value="1"/>
</dbReference>
<dbReference type="AlphaFoldDB" id="A0A1R1SA32"/>
<evidence type="ECO:0000259" key="1">
    <source>
        <dbReference type="Pfam" id="PF13480"/>
    </source>
</evidence>
<feature type="non-terminal residue" evidence="2">
    <location>
        <position position="1"/>
    </location>
</feature>
<dbReference type="SUPFAM" id="SSF55729">
    <property type="entry name" value="Acyl-CoA N-acyltransferases (Nat)"/>
    <property type="match status" value="1"/>
</dbReference>
<sequence length="381" mass="42252">RWRLRARYLWDNSPSRPIATARTLLDTRVLPCTEVVSAADGGGPVLGYAGVPDGAVKILHTLERQRESLGAGAPVRARGGVRRGQLLTGERPPGAELTAVVCSPSQAARLPARAALVLPYRLHSVVDVSAGDWRPRVSKGERKWVASLRAEGRWGLEVAGDRGSFDFFYDRMHVPTMRMRHGDRTRSLPKDRAYTCLFRHGLLAFVTVDGARVAGMLCRLERDGATLTSRLVGVVEGDEHWHRQGVLKLGNHLLLEWAEEHGVRRVDFGGLEAWLSKGLFQRKRKLGPRIVPAPGHQGRLRVWWHAGRDTPAVRDFLVANPVLELIGREELRAVYFCDDARPARLDLAHRCANIREFRTVHLDAFLAGVPAGAPHGGPERT</sequence>
<evidence type="ECO:0000313" key="2">
    <source>
        <dbReference type="EMBL" id="OMI35072.1"/>
    </source>
</evidence>
<organism evidence="2 3">
    <name type="scientific">Streptomyces sparsogenes DSM 40356</name>
    <dbReference type="NCBI Taxonomy" id="1331668"/>
    <lineage>
        <taxon>Bacteria</taxon>
        <taxon>Bacillati</taxon>
        <taxon>Actinomycetota</taxon>
        <taxon>Actinomycetes</taxon>
        <taxon>Kitasatosporales</taxon>
        <taxon>Streptomycetaceae</taxon>
        <taxon>Streptomyces</taxon>
    </lineage>
</organism>